<dbReference type="PATRIC" id="fig|1303518.3.peg.2917"/>
<dbReference type="KEGG" id="ccz:CCALI_02811"/>
<reference evidence="2" key="1">
    <citation type="submission" date="2013-03" db="EMBL/GenBank/DDBJ databases">
        <title>Genome sequence of Chthonomonas calidirosea, the first sequenced genome from the Armatimonadetes phylum (formally candidate division OP10).</title>
        <authorList>
            <person name="Lee K.C.Y."/>
            <person name="Morgan X.C."/>
            <person name="Dunfield P.F."/>
            <person name="Tamas I."/>
            <person name="Houghton K.M."/>
            <person name="Vyssotski M."/>
            <person name="Ryan J.L.J."/>
            <person name="Lagutin K."/>
            <person name="McDonald I.R."/>
            <person name="Stott M.B."/>
        </authorList>
    </citation>
    <scope>NUCLEOTIDE SEQUENCE [LARGE SCALE GENOMIC DNA]</scope>
    <source>
        <strain evidence="2">DSM 23976 / ICMP 18418 / T49</strain>
    </source>
</reference>
<gene>
    <name evidence="1" type="ORF">CCALI_02811</name>
</gene>
<accession>S0EXF9</accession>
<organism evidence="1 2">
    <name type="scientific">Chthonomonas calidirosea (strain DSM 23976 / ICMP 18418 / T49)</name>
    <dbReference type="NCBI Taxonomy" id="1303518"/>
    <lineage>
        <taxon>Bacteria</taxon>
        <taxon>Bacillati</taxon>
        <taxon>Armatimonadota</taxon>
        <taxon>Chthonomonadia</taxon>
        <taxon>Chthonomonadales</taxon>
        <taxon>Chthonomonadaceae</taxon>
        <taxon>Chthonomonas</taxon>
    </lineage>
</organism>
<evidence type="ECO:0000313" key="1">
    <source>
        <dbReference type="EMBL" id="CCW36596.1"/>
    </source>
</evidence>
<dbReference type="EMBL" id="HF951689">
    <property type="protein sequence ID" value="CCW36596.1"/>
    <property type="molecule type" value="Genomic_DNA"/>
</dbReference>
<dbReference type="OrthoDB" id="6770354at2"/>
<keyword evidence="2" id="KW-1185">Reference proteome</keyword>
<dbReference type="AlphaFoldDB" id="S0EXF9"/>
<dbReference type="InParanoid" id="S0EXF9"/>
<proteinExistence type="predicted"/>
<dbReference type="Proteomes" id="UP000014227">
    <property type="component" value="Chromosome I"/>
</dbReference>
<sequence>MRILGLHIGKDKLLSFSDFCDRIRRAAQEAHPAAKFAPAANGFTIVLDGRMQTCNLRGLYAAYCKEPHKRDALITEFLDSLETEAPAGTWYDTLPMLRPSLRSREFLADAQRSLQRQKVPDSLPAVHFLGELYVIVMAEHRSRIWAVTQNLLDGWGVTVEQALEQAMNNMSIMAFPNIVSVMQGGPLNLEAGFVFEGNYLTSSWILFERFRNYVGQRLQSNFVIAVPNRSRLIVVRDDMPSLIASVQQANRNFHLQPYPLTNQLYHVDIRATGGIVSIYQPQGEGEKLSPDSPFAGAVWQNSSLPSLSQAAQGLPQATLLNPWESFSEPTEESV</sequence>
<name>S0EXF9_CHTCT</name>
<dbReference type="RefSeq" id="WP_016484100.1">
    <property type="nucleotide sequence ID" value="NC_021487.1"/>
</dbReference>
<evidence type="ECO:0000313" key="2">
    <source>
        <dbReference type="Proteomes" id="UP000014227"/>
    </source>
</evidence>
<dbReference type="HOGENOM" id="CLU_830793_0_0_0"/>
<protein>
    <submittedName>
        <fullName evidence="1">Uncharacterized protein</fullName>
    </submittedName>
</protein>
<dbReference type="STRING" id="454171.CP488_01277"/>